<sequence length="1777" mass="198383">MAELRKFESLYALHTELQAVSQQRYEELQTVERLLEQHADSFSKFLDKPARNATHRTTLQSGKVKVEDEEYAVTQNFINDALKLADELDLDEIEAARVLLDADAEGDQASFDRPLWVCGLLRFQNERSYLLDCMRLCIQIANDEDIDPSVQEGFGQVVDESIFGIPAQGSKPQAGAQKIVSKCVAGLQGIRSTMQNIGEKVAAQNVLFQPNVSKRMDQQEPSEVMRLKLIEQHETLALILCAAVEKKQAESKDFKEFIQLLRKVDRYDHLLVHLIPVLGAYIATFGSNVGGGDVEPVRQLNEFICGRTAEDAWAIPSLGAAVRAWWIAEYSGWYHDDYAGYEARGINLDKEDEERTKQFMDALKDGAFDFLLAVAADCHAFNQDWQDPTRWGMRQWLQRKTLPLASEALPFAPHFHSTLMTHLEVLIDAAISNIPDVLRKLRTEEDEQRQLSQTHEQDLDLERFLMIIAYAYDGRPDAAMTFWEDAESNLSGFLNWASRRASTPLVSAFCEMLQALSGNEECATAAHNFLLDETTHSGGKLKRSASLTWNQIFKELKFFMEKLQTKPLPAQSQLVRHHAKPSSDQAETEPESAMMLECYLRLIAKLGYESPVARGLLLLDTSVELPETLIRLASAQIPGRLRACVFNAFRALMHGKTHQESEIMWDFIDLWLVGGWGPKADPQRTVAMLQPSPQAVMDAIFDDISDGFEQPVAFIQLLISLIQPSVDDGELCDKLPFKEALGTSNRLSGVDVYVDYVFGLVLTKKARDITDPMQLRILQLSCLEFALASLASFNEDLIVLGNESNVNVDLAMPTSSLEAYVRLHPFARVMEWMFNEKVVNILVDIINRDADVLGQSSHDSPVVMGVLRAVQVMIKVIELQATYLDLVRPLIKKQFGQRSRSVASGAYSAFEDGIMNHLSLVEDLGRFTNLGNPDLTWASLKLLEKISTSSKIISAWNPDGRHAHRNKAIVQLERGGAGVSIAASLANTIAQTLDPVQEAESPGYRTKMFILDFLYKCLKANPDKPTIAHLLLGFRCEINGLAIEHNGAFDIQRSLFHSLLNAFIGLSVYQEELGMRGYLITLKRKILRIFQILWSSPLSSKLVMEELRATNFLFHTLLQEPQVQPHLRWDGAEAVSPEFLVTDASHSYIEFLATRAMAFEYIAKELCSVSQKRIPTVKRQIFDALNGQIRVDDDEPINIANIFDFFDFLNIDFVNIPAPEFDIYRDIDLAPCVEEDAMTGSQFNIHKVHQLALLKRAERLNRDNPEKKDTQALIAQDELAAWDREQSLLLEYVIYRNRHKQFSAHRLKVLRAWTNILLVMFEANDFKGTPKMAFLLQALQAILPSLEAFSTLSPAEAFELARVAKVLLFKLDLSDNGDGATDKDIGNLISDKLFQLFQVCLTSIASWVGSADLRALYYSICYRYLTSVVDKTTDHTGATTSNALATARSRAIKAIQAYGDRLLNVICDDAYGSDSTCQTAAMILLGALVHLDHTTTASGLQHANNLDGSFVVNTLNRLNFIGVLVDSLKTILQDWSAVTTSSSQSQPQPQPSSARHHQQQLALPTQHQSATDTQYLLSKLSLLLALCRSKLGSKFVLQSNLFRALEVSGVFSTDPELLVRQQQQQQSQSTGSTATTDNTIRVMERHYTLLVYLARIVSAAVMAGKKRGSHNALQGRKFLQGARGLVVQVLKRSVGIGGAAASGQGNAGVSMRAANGSAYGSTVTAGGDKESEVQLELEERVDELAEAFMLLIQATGFLEFEEKQMPAEKPKGDLLFH</sequence>
<accession>A0AAN6P071</accession>
<reference evidence="6" key="1">
    <citation type="journal article" date="2023" name="Mol. Phylogenet. Evol.">
        <title>Genome-scale phylogeny and comparative genomics of the fungal order Sordariales.</title>
        <authorList>
            <person name="Hensen N."/>
            <person name="Bonometti L."/>
            <person name="Westerberg I."/>
            <person name="Brannstrom I.O."/>
            <person name="Guillou S."/>
            <person name="Cros-Aarteil S."/>
            <person name="Calhoun S."/>
            <person name="Haridas S."/>
            <person name="Kuo A."/>
            <person name="Mondo S."/>
            <person name="Pangilinan J."/>
            <person name="Riley R."/>
            <person name="LaButti K."/>
            <person name="Andreopoulos B."/>
            <person name="Lipzen A."/>
            <person name="Chen C."/>
            <person name="Yan M."/>
            <person name="Daum C."/>
            <person name="Ng V."/>
            <person name="Clum A."/>
            <person name="Steindorff A."/>
            <person name="Ohm R.A."/>
            <person name="Martin F."/>
            <person name="Silar P."/>
            <person name="Natvig D.O."/>
            <person name="Lalanne C."/>
            <person name="Gautier V."/>
            <person name="Ament-Velasquez S.L."/>
            <person name="Kruys A."/>
            <person name="Hutchinson M.I."/>
            <person name="Powell A.J."/>
            <person name="Barry K."/>
            <person name="Miller A.N."/>
            <person name="Grigoriev I.V."/>
            <person name="Debuchy R."/>
            <person name="Gladieux P."/>
            <person name="Hiltunen Thoren M."/>
            <person name="Johannesson H."/>
        </authorList>
    </citation>
    <scope>NUCLEOTIDE SEQUENCE</scope>
    <source>
        <strain evidence="6">CBS 626.80</strain>
    </source>
</reference>
<proteinExistence type="inferred from homology"/>
<dbReference type="GO" id="GO:0044611">
    <property type="term" value="C:nuclear pore inner ring"/>
    <property type="evidence" value="ECO:0007669"/>
    <property type="project" value="TreeGrafter"/>
</dbReference>
<evidence type="ECO:0000313" key="6">
    <source>
        <dbReference type="EMBL" id="KAK3954236.1"/>
    </source>
</evidence>
<gene>
    <name evidence="6" type="ORF">QBC32DRAFT_385220</name>
</gene>
<keyword evidence="7" id="KW-1185">Reference proteome</keyword>
<evidence type="ECO:0000313" key="7">
    <source>
        <dbReference type="Proteomes" id="UP001303222"/>
    </source>
</evidence>
<comment type="similarity">
    <text evidence="2">Belongs to the NUP186/NUP192/NUP205 family.</text>
</comment>
<dbReference type="GO" id="GO:0017056">
    <property type="term" value="F:structural constituent of nuclear pore"/>
    <property type="evidence" value="ECO:0007669"/>
    <property type="project" value="TreeGrafter"/>
</dbReference>
<organism evidence="6 7">
    <name type="scientific">Pseudoneurospora amorphoporcata</name>
    <dbReference type="NCBI Taxonomy" id="241081"/>
    <lineage>
        <taxon>Eukaryota</taxon>
        <taxon>Fungi</taxon>
        <taxon>Dikarya</taxon>
        <taxon>Ascomycota</taxon>
        <taxon>Pezizomycotina</taxon>
        <taxon>Sordariomycetes</taxon>
        <taxon>Sordariomycetidae</taxon>
        <taxon>Sordariales</taxon>
        <taxon>Sordariaceae</taxon>
        <taxon>Pseudoneurospora</taxon>
    </lineage>
</organism>
<keyword evidence="3" id="KW-0813">Transport</keyword>
<evidence type="ECO:0000256" key="1">
    <source>
        <dbReference type="ARBA" id="ARBA00004123"/>
    </source>
</evidence>
<protein>
    <submittedName>
        <fullName evidence="6">Nucleoporin Nup186/Nup192/Nup205</fullName>
    </submittedName>
</protein>
<comment type="subcellular location">
    <subcellularLocation>
        <location evidence="1">Nucleus</location>
    </subcellularLocation>
</comment>
<name>A0AAN6P071_9PEZI</name>
<dbReference type="Proteomes" id="UP001303222">
    <property type="component" value="Unassembled WGS sequence"/>
</dbReference>
<dbReference type="GO" id="GO:0006999">
    <property type="term" value="P:nuclear pore organization"/>
    <property type="evidence" value="ECO:0007669"/>
    <property type="project" value="TreeGrafter"/>
</dbReference>
<feature type="region of interest" description="Disordered" evidence="5">
    <location>
        <begin position="1540"/>
        <end position="1564"/>
    </location>
</feature>
<evidence type="ECO:0000256" key="4">
    <source>
        <dbReference type="ARBA" id="ARBA00023242"/>
    </source>
</evidence>
<feature type="region of interest" description="Disordered" evidence="5">
    <location>
        <begin position="570"/>
        <end position="590"/>
    </location>
</feature>
<dbReference type="PANTHER" id="PTHR31344:SF0">
    <property type="entry name" value="NUCLEAR PORE COMPLEX PROTEIN NUP205"/>
    <property type="match status" value="1"/>
</dbReference>
<dbReference type="InterPro" id="IPR021827">
    <property type="entry name" value="Nup186/Nup192/Nup205"/>
</dbReference>
<dbReference type="EMBL" id="MU859093">
    <property type="protein sequence ID" value="KAK3954236.1"/>
    <property type="molecule type" value="Genomic_DNA"/>
</dbReference>
<evidence type="ECO:0000256" key="5">
    <source>
        <dbReference type="SAM" id="MobiDB-lite"/>
    </source>
</evidence>
<comment type="caution">
    <text evidence="6">The sequence shown here is derived from an EMBL/GenBank/DDBJ whole genome shotgun (WGS) entry which is preliminary data.</text>
</comment>
<evidence type="ECO:0000256" key="3">
    <source>
        <dbReference type="ARBA" id="ARBA00022448"/>
    </source>
</evidence>
<feature type="compositionally biased region" description="Low complexity" evidence="5">
    <location>
        <begin position="1541"/>
        <end position="1553"/>
    </location>
</feature>
<reference evidence="6" key="2">
    <citation type="submission" date="2023-06" db="EMBL/GenBank/DDBJ databases">
        <authorList>
            <consortium name="Lawrence Berkeley National Laboratory"/>
            <person name="Mondo S.J."/>
            <person name="Hensen N."/>
            <person name="Bonometti L."/>
            <person name="Westerberg I."/>
            <person name="Brannstrom I.O."/>
            <person name="Guillou S."/>
            <person name="Cros-Aarteil S."/>
            <person name="Calhoun S."/>
            <person name="Haridas S."/>
            <person name="Kuo A."/>
            <person name="Pangilinan J."/>
            <person name="Riley R."/>
            <person name="Labutti K."/>
            <person name="Andreopoulos B."/>
            <person name="Lipzen A."/>
            <person name="Chen C."/>
            <person name="Yanf M."/>
            <person name="Daum C."/>
            <person name="Ng V."/>
            <person name="Clum A."/>
            <person name="Steindorff A."/>
            <person name="Ohm R."/>
            <person name="Martin F."/>
            <person name="Silar P."/>
            <person name="Natvig D."/>
            <person name="Lalanne C."/>
            <person name="Gautier V."/>
            <person name="Ament-Velasquez S.L."/>
            <person name="Kruys A."/>
            <person name="Hutchinson M.I."/>
            <person name="Powell A.J."/>
            <person name="Barry K."/>
            <person name="Miller A.N."/>
            <person name="Grigoriev I.V."/>
            <person name="Debuchy R."/>
            <person name="Gladieux P."/>
            <person name="Thoren M.H."/>
            <person name="Johannesson H."/>
        </authorList>
    </citation>
    <scope>NUCLEOTIDE SEQUENCE</scope>
    <source>
        <strain evidence="6">CBS 626.80</strain>
    </source>
</reference>
<dbReference type="Pfam" id="PF11894">
    <property type="entry name" value="Nup192"/>
    <property type="match status" value="1"/>
</dbReference>
<dbReference type="PANTHER" id="PTHR31344">
    <property type="entry name" value="NUCLEAR PORE COMPLEX PROTEIN NUP205"/>
    <property type="match status" value="1"/>
</dbReference>
<evidence type="ECO:0000256" key="2">
    <source>
        <dbReference type="ARBA" id="ARBA00005892"/>
    </source>
</evidence>
<keyword evidence="4" id="KW-0539">Nucleus</keyword>